<accession>A0A168ASV6</accession>
<comment type="caution">
    <text evidence="1">The sequence shown here is derived from an EMBL/GenBank/DDBJ whole genome shotgun (WGS) entry which is preliminary data.</text>
</comment>
<keyword evidence="2" id="KW-1185">Reference proteome</keyword>
<sequence length="112" mass="12600">MAPFSEISSELADILRDRYPAGLTTSLEPPMETAIPAEPKFVYGVLNKHDDPSHGWKRINTGSDEGFTPTRCGLKNNSLVAFMLVEDGDDLDDVVFRVEWPVEDEELYEQEP</sequence>
<dbReference type="EMBL" id="AZHB01000006">
    <property type="protein sequence ID" value="OAA69148.1"/>
    <property type="molecule type" value="Genomic_DNA"/>
</dbReference>
<dbReference type="AlphaFoldDB" id="A0A168ASV6"/>
<dbReference type="OrthoDB" id="5376498at2759"/>
<proteinExistence type="predicted"/>
<dbReference type="GeneID" id="30019815"/>
<dbReference type="STRING" id="1081104.A0A168ASV6"/>
<dbReference type="RefSeq" id="XP_018706018.1">
    <property type="nucleotide sequence ID" value="XM_018847129.1"/>
</dbReference>
<reference evidence="1 2" key="1">
    <citation type="journal article" date="2016" name="Genome Biol. Evol.">
        <title>Divergent and convergent evolution of fungal pathogenicity.</title>
        <authorList>
            <person name="Shang Y."/>
            <person name="Xiao G."/>
            <person name="Zheng P."/>
            <person name="Cen K."/>
            <person name="Zhan S."/>
            <person name="Wang C."/>
        </authorList>
    </citation>
    <scope>NUCLEOTIDE SEQUENCE [LARGE SCALE GENOMIC DNA]</scope>
    <source>
        <strain evidence="1 2">ARSEF 2679</strain>
    </source>
</reference>
<evidence type="ECO:0000313" key="2">
    <source>
        <dbReference type="Proteomes" id="UP000076744"/>
    </source>
</evidence>
<protein>
    <submittedName>
        <fullName evidence="1">Uncharacterized protein</fullName>
    </submittedName>
</protein>
<organism evidence="1 2">
    <name type="scientific">Cordyceps fumosorosea (strain ARSEF 2679)</name>
    <name type="common">Isaria fumosorosea</name>
    <dbReference type="NCBI Taxonomy" id="1081104"/>
    <lineage>
        <taxon>Eukaryota</taxon>
        <taxon>Fungi</taxon>
        <taxon>Dikarya</taxon>
        <taxon>Ascomycota</taxon>
        <taxon>Pezizomycotina</taxon>
        <taxon>Sordariomycetes</taxon>
        <taxon>Hypocreomycetidae</taxon>
        <taxon>Hypocreales</taxon>
        <taxon>Cordycipitaceae</taxon>
        <taxon>Cordyceps</taxon>
    </lineage>
</organism>
<gene>
    <name evidence="1" type="ORF">ISF_03523</name>
</gene>
<dbReference type="Proteomes" id="UP000076744">
    <property type="component" value="Unassembled WGS sequence"/>
</dbReference>
<evidence type="ECO:0000313" key="1">
    <source>
        <dbReference type="EMBL" id="OAA69148.1"/>
    </source>
</evidence>
<name>A0A168ASV6_CORFA</name>